<dbReference type="Proteomes" id="UP000054144">
    <property type="component" value="Unassembled WGS sequence"/>
</dbReference>
<dbReference type="AlphaFoldDB" id="A0A0D7A4Z3"/>
<feature type="coiled-coil region" evidence="8">
    <location>
        <begin position="10"/>
        <end position="73"/>
    </location>
</feature>
<dbReference type="InterPro" id="IPR019310">
    <property type="entry name" value="Efg1"/>
</dbReference>
<dbReference type="OrthoDB" id="47732at2759"/>
<organism evidence="10 11">
    <name type="scientific">Fistulina hepatica ATCC 64428</name>
    <dbReference type="NCBI Taxonomy" id="1128425"/>
    <lineage>
        <taxon>Eukaryota</taxon>
        <taxon>Fungi</taxon>
        <taxon>Dikarya</taxon>
        <taxon>Basidiomycota</taxon>
        <taxon>Agaricomycotina</taxon>
        <taxon>Agaricomycetes</taxon>
        <taxon>Agaricomycetidae</taxon>
        <taxon>Agaricales</taxon>
        <taxon>Fistulinaceae</taxon>
        <taxon>Fistulina</taxon>
    </lineage>
</organism>
<gene>
    <name evidence="10" type="ORF">FISHEDRAFT_27192</name>
</gene>
<keyword evidence="6 8" id="KW-0175">Coiled coil</keyword>
<evidence type="ECO:0000256" key="8">
    <source>
        <dbReference type="SAM" id="Coils"/>
    </source>
</evidence>
<feature type="non-terminal residue" evidence="10">
    <location>
        <position position="1"/>
    </location>
</feature>
<name>A0A0D7A4Z3_9AGAR</name>
<dbReference type="InterPro" id="IPR050786">
    <property type="entry name" value="EFG1_rRNA-proc"/>
</dbReference>
<feature type="compositionally biased region" description="Acidic residues" evidence="9">
    <location>
        <begin position="193"/>
        <end position="205"/>
    </location>
</feature>
<accession>A0A0D7A4Z3</accession>
<keyword evidence="5" id="KW-0698">rRNA processing</keyword>
<dbReference type="EMBL" id="KN882043">
    <property type="protein sequence ID" value="KIY46097.1"/>
    <property type="molecule type" value="Genomic_DNA"/>
</dbReference>
<dbReference type="PANTHER" id="PTHR33911">
    <property type="entry name" value="RRNA-PROCESSING PROTEIN EFG1"/>
    <property type="match status" value="1"/>
</dbReference>
<evidence type="ECO:0000256" key="9">
    <source>
        <dbReference type="SAM" id="MobiDB-lite"/>
    </source>
</evidence>
<feature type="region of interest" description="Disordered" evidence="9">
    <location>
        <begin position="137"/>
        <end position="205"/>
    </location>
</feature>
<evidence type="ECO:0000313" key="11">
    <source>
        <dbReference type="Proteomes" id="UP000054144"/>
    </source>
</evidence>
<protein>
    <recommendedName>
        <fullName evidence="3">rRNA-processing protein EFG1</fullName>
    </recommendedName>
    <alternativeName>
        <fullName evidence="4">rRNA-processing protein efg1</fullName>
    </alternativeName>
</protein>
<evidence type="ECO:0000313" key="10">
    <source>
        <dbReference type="EMBL" id="KIY46097.1"/>
    </source>
</evidence>
<evidence type="ECO:0000256" key="7">
    <source>
        <dbReference type="ARBA" id="ARBA00023242"/>
    </source>
</evidence>
<comment type="similarity">
    <text evidence="2">Belongs to the EFG1 family.</text>
</comment>
<evidence type="ECO:0000256" key="4">
    <source>
        <dbReference type="ARBA" id="ARBA00019827"/>
    </source>
</evidence>
<evidence type="ECO:0000256" key="3">
    <source>
        <dbReference type="ARBA" id="ARBA00018689"/>
    </source>
</evidence>
<evidence type="ECO:0000256" key="2">
    <source>
        <dbReference type="ARBA" id="ARBA00006916"/>
    </source>
</evidence>
<evidence type="ECO:0000256" key="1">
    <source>
        <dbReference type="ARBA" id="ARBA00004604"/>
    </source>
</evidence>
<dbReference type="PANTHER" id="PTHR33911:SF1">
    <property type="entry name" value="RRNA-PROCESSING PROTEIN EFG1"/>
    <property type="match status" value="1"/>
</dbReference>
<evidence type="ECO:0000256" key="5">
    <source>
        <dbReference type="ARBA" id="ARBA00022552"/>
    </source>
</evidence>
<reference evidence="10 11" key="1">
    <citation type="journal article" date="2015" name="Fungal Genet. Biol.">
        <title>Evolution of novel wood decay mechanisms in Agaricales revealed by the genome sequences of Fistulina hepatica and Cylindrobasidium torrendii.</title>
        <authorList>
            <person name="Floudas D."/>
            <person name="Held B.W."/>
            <person name="Riley R."/>
            <person name="Nagy L.G."/>
            <person name="Koehler G."/>
            <person name="Ransdell A.S."/>
            <person name="Younus H."/>
            <person name="Chow J."/>
            <person name="Chiniquy J."/>
            <person name="Lipzen A."/>
            <person name="Tritt A."/>
            <person name="Sun H."/>
            <person name="Haridas S."/>
            <person name="LaButti K."/>
            <person name="Ohm R.A."/>
            <person name="Kues U."/>
            <person name="Blanchette R.A."/>
            <person name="Grigoriev I.V."/>
            <person name="Minto R.E."/>
            <person name="Hibbett D.S."/>
        </authorList>
    </citation>
    <scope>NUCLEOTIDE SEQUENCE [LARGE SCALE GENOMIC DNA]</scope>
    <source>
        <strain evidence="10 11">ATCC 64428</strain>
    </source>
</reference>
<keyword evidence="11" id="KW-1185">Reference proteome</keyword>
<dbReference type="GO" id="GO:0030688">
    <property type="term" value="C:preribosome, small subunit precursor"/>
    <property type="evidence" value="ECO:0007669"/>
    <property type="project" value="TreeGrafter"/>
</dbReference>
<dbReference type="GO" id="GO:0000462">
    <property type="term" value="P:maturation of SSU-rRNA from tricistronic rRNA transcript (SSU-rRNA, 5.8S rRNA, LSU-rRNA)"/>
    <property type="evidence" value="ECO:0007669"/>
    <property type="project" value="TreeGrafter"/>
</dbReference>
<feature type="non-terminal residue" evidence="10">
    <location>
        <position position="205"/>
    </location>
</feature>
<proteinExistence type="inferred from homology"/>
<comment type="subcellular location">
    <subcellularLocation>
        <location evidence="1">Nucleus</location>
        <location evidence="1">Nucleolus</location>
    </subcellularLocation>
</comment>
<keyword evidence="7" id="KW-0539">Nucleus</keyword>
<evidence type="ECO:0000256" key="6">
    <source>
        <dbReference type="ARBA" id="ARBA00023054"/>
    </source>
</evidence>
<dbReference type="GO" id="GO:0005730">
    <property type="term" value="C:nucleolus"/>
    <property type="evidence" value="ECO:0007669"/>
    <property type="project" value="UniProtKB-SubCell"/>
</dbReference>
<sequence>LQEKLDANVRVEGERRLKALEVQLAQAETAKKEKDMATRYHRIKFFGNSIPDRQKVVRKIHQAKKQLAEAIDDEAKAPLKAALRECRVKLNYILHYPRTEKYISLFPPEVREAGPSNAPHVSNPAQENILSDIRRQMDDGSLPDEPEMHLEKSAQKQTSGRHAKALPSLTKMSVSETPHLKPKTFQSVAQDDFFGEDTDGNDEDD</sequence>
<dbReference type="Pfam" id="PF10153">
    <property type="entry name" value="Efg1"/>
    <property type="match status" value="1"/>
</dbReference>